<dbReference type="GO" id="GO:0000049">
    <property type="term" value="F:tRNA binding"/>
    <property type="evidence" value="ECO:0007669"/>
    <property type="project" value="UniProtKB-KW"/>
</dbReference>
<dbReference type="SUPFAM" id="SSF81301">
    <property type="entry name" value="Nucleotidyltransferase"/>
    <property type="match status" value="1"/>
</dbReference>
<keyword evidence="4 11" id="KW-0808">Transferase</keyword>
<dbReference type="NCBIfam" id="TIGR00277">
    <property type="entry name" value="HDIG"/>
    <property type="match status" value="1"/>
</dbReference>
<dbReference type="EMBL" id="CP054140">
    <property type="protein sequence ID" value="QQG65338.1"/>
    <property type="molecule type" value="Genomic_DNA"/>
</dbReference>
<dbReference type="KEGG" id="dog:HP555_05385"/>
<evidence type="ECO:0000256" key="1">
    <source>
        <dbReference type="ARBA" id="ARBA00001946"/>
    </source>
</evidence>
<dbReference type="InterPro" id="IPR043519">
    <property type="entry name" value="NT_sf"/>
</dbReference>
<proteinExistence type="inferred from homology"/>
<dbReference type="InterPro" id="IPR002646">
    <property type="entry name" value="PolA_pol_head_dom"/>
</dbReference>
<evidence type="ECO:0000259" key="12">
    <source>
        <dbReference type="SMART" id="SM00471"/>
    </source>
</evidence>
<keyword evidence="10 11" id="KW-0694">RNA-binding</keyword>
<keyword evidence="6" id="KW-0548">Nucleotidyltransferase</keyword>
<dbReference type="Gene3D" id="3.30.460.10">
    <property type="entry name" value="Beta Polymerase, domain 2"/>
    <property type="match status" value="1"/>
</dbReference>
<dbReference type="GO" id="GO:0016779">
    <property type="term" value="F:nucleotidyltransferase activity"/>
    <property type="evidence" value="ECO:0007669"/>
    <property type="project" value="UniProtKB-KW"/>
</dbReference>
<evidence type="ECO:0000256" key="11">
    <source>
        <dbReference type="RuleBase" id="RU003953"/>
    </source>
</evidence>
<dbReference type="Gene3D" id="1.10.3090.10">
    <property type="entry name" value="cca-adding enzyme, domain 2"/>
    <property type="match status" value="1"/>
</dbReference>
<sequence>MASVDAPVMPRLTGEQVLAVLPQEMKKALSALQQQFGGPLYLAGGVVRDLLRKHIPVDIDLTVAAGASIRAERLAELLGGTFVSLKQEEDTARVVYHNMTVDFSAYRQETATIVEDLRCRDLTINALAIRLDTLLEASPELWPNPVVILDPSTGLADLQQGVLRVVHAESFSSDPLRLLRVFRFAGTLGYTVEHETMDLVRRQCSMIATAAAERIAHELDLIMSGSRAYATVALMAECGLLWHIIPDLATGIGMVQPESHHLDVWNHSLETLRQAERVLAEPDTFFPAAGEIMAAYLNSATRCLELKWAALLHDLGKPATHALQTDNGNRITFYRHDQVGSQMFDDLARGLRWSNEQRTRVGRLIAEHMRPFHLANLARADGLTLRAAIRMIRKNEEQLPGLFVLAMADSLAGQGVGCIKSMEAELAWLYRHLEKIRQLHIVPQKTVPPLLTGNDLIRELHLSPGPLFKRILDTVEERRMTGEVTDRATALNLAKNLVDRQMSDRNVNEG</sequence>
<dbReference type="SUPFAM" id="SSF81891">
    <property type="entry name" value="Poly A polymerase C-terminal region-like"/>
    <property type="match status" value="1"/>
</dbReference>
<keyword evidence="8" id="KW-0547">Nucleotide-binding</keyword>
<evidence type="ECO:0000256" key="6">
    <source>
        <dbReference type="ARBA" id="ARBA00022695"/>
    </source>
</evidence>
<dbReference type="InterPro" id="IPR032828">
    <property type="entry name" value="PolyA_RNA-bd"/>
</dbReference>
<dbReference type="Proteomes" id="UP000596092">
    <property type="component" value="Chromosome"/>
</dbReference>
<comment type="similarity">
    <text evidence="2 11">Belongs to the tRNA nucleotidyltransferase/poly(A) polymerase family.</text>
</comment>
<dbReference type="Pfam" id="PF01743">
    <property type="entry name" value="PolyA_pol"/>
    <property type="match status" value="1"/>
</dbReference>
<dbReference type="PANTHER" id="PTHR47545">
    <property type="entry name" value="MULTIFUNCTIONAL CCA PROTEIN"/>
    <property type="match status" value="1"/>
</dbReference>
<feature type="domain" description="HD/PDEase" evidence="12">
    <location>
        <begin position="260"/>
        <end position="395"/>
    </location>
</feature>
<evidence type="ECO:0000313" key="13">
    <source>
        <dbReference type="EMBL" id="QQG65338.1"/>
    </source>
</evidence>
<dbReference type="RefSeq" id="WP_199264160.1">
    <property type="nucleotide sequence ID" value="NZ_CP054140.1"/>
</dbReference>
<dbReference type="InterPro" id="IPR050124">
    <property type="entry name" value="tRNA_CCA-adding_enzyme"/>
</dbReference>
<dbReference type="InterPro" id="IPR006674">
    <property type="entry name" value="HD_domain"/>
</dbReference>
<accession>A0A7T5VCG3</accession>
<dbReference type="GO" id="GO:0000166">
    <property type="term" value="F:nucleotide binding"/>
    <property type="evidence" value="ECO:0007669"/>
    <property type="project" value="UniProtKB-KW"/>
</dbReference>
<keyword evidence="7" id="KW-0479">Metal-binding</keyword>
<evidence type="ECO:0000256" key="2">
    <source>
        <dbReference type="ARBA" id="ARBA00007265"/>
    </source>
</evidence>
<dbReference type="SMART" id="SM00471">
    <property type="entry name" value="HDc"/>
    <property type="match status" value="1"/>
</dbReference>
<keyword evidence="9" id="KW-0460">Magnesium</keyword>
<evidence type="ECO:0000256" key="9">
    <source>
        <dbReference type="ARBA" id="ARBA00022842"/>
    </source>
</evidence>
<evidence type="ECO:0000256" key="7">
    <source>
        <dbReference type="ARBA" id="ARBA00022723"/>
    </source>
</evidence>
<organism evidence="13 14">
    <name type="scientific">Desulfobulbus oligotrophicus</name>
    <dbReference type="NCBI Taxonomy" id="1909699"/>
    <lineage>
        <taxon>Bacteria</taxon>
        <taxon>Pseudomonadati</taxon>
        <taxon>Thermodesulfobacteriota</taxon>
        <taxon>Desulfobulbia</taxon>
        <taxon>Desulfobulbales</taxon>
        <taxon>Desulfobulbaceae</taxon>
        <taxon>Desulfobulbus</taxon>
    </lineage>
</organism>
<dbReference type="AlphaFoldDB" id="A0A7T5VCG3"/>
<keyword evidence="14" id="KW-1185">Reference proteome</keyword>
<evidence type="ECO:0000256" key="8">
    <source>
        <dbReference type="ARBA" id="ARBA00022741"/>
    </source>
</evidence>
<keyword evidence="3" id="KW-0820">tRNA-binding</keyword>
<dbReference type="CDD" id="cd00077">
    <property type="entry name" value="HDc"/>
    <property type="match status" value="1"/>
</dbReference>
<dbReference type="GO" id="GO:0046872">
    <property type="term" value="F:metal ion binding"/>
    <property type="evidence" value="ECO:0007669"/>
    <property type="project" value="UniProtKB-KW"/>
</dbReference>
<evidence type="ECO:0000313" key="14">
    <source>
        <dbReference type="Proteomes" id="UP000596092"/>
    </source>
</evidence>
<reference evidence="13 14" key="1">
    <citation type="submission" date="2020-05" db="EMBL/GenBank/DDBJ databases">
        <title>Complete genome of Desulfobulbus oligotrophicus.</title>
        <authorList>
            <person name="Podar M."/>
        </authorList>
    </citation>
    <scope>NUCLEOTIDE SEQUENCE [LARGE SCALE GENOMIC DNA]</scope>
    <source>
        <strain evidence="13 14">Prop6</strain>
    </source>
</reference>
<gene>
    <name evidence="13" type="ORF">HP555_05385</name>
</gene>
<evidence type="ECO:0000256" key="4">
    <source>
        <dbReference type="ARBA" id="ARBA00022679"/>
    </source>
</evidence>
<dbReference type="Pfam" id="PF01966">
    <property type="entry name" value="HD"/>
    <property type="match status" value="1"/>
</dbReference>
<evidence type="ECO:0000256" key="5">
    <source>
        <dbReference type="ARBA" id="ARBA00022694"/>
    </source>
</evidence>
<dbReference type="InterPro" id="IPR006675">
    <property type="entry name" value="HDIG_dom"/>
</dbReference>
<name>A0A7T5VCG3_9BACT</name>
<dbReference type="Pfam" id="PF12627">
    <property type="entry name" value="PolyA_pol_RNAbd"/>
    <property type="match status" value="1"/>
</dbReference>
<dbReference type="GO" id="GO:0008033">
    <property type="term" value="P:tRNA processing"/>
    <property type="evidence" value="ECO:0007669"/>
    <property type="project" value="UniProtKB-KW"/>
</dbReference>
<dbReference type="CDD" id="cd05398">
    <property type="entry name" value="NT_ClassII-CCAase"/>
    <property type="match status" value="1"/>
</dbReference>
<dbReference type="PANTHER" id="PTHR47545:SF2">
    <property type="entry name" value="CC-ADDING TRNA NUCLEOTIDYLTRANSFERASE"/>
    <property type="match status" value="1"/>
</dbReference>
<dbReference type="InterPro" id="IPR003607">
    <property type="entry name" value="HD/PDEase_dom"/>
</dbReference>
<evidence type="ECO:0000256" key="3">
    <source>
        <dbReference type="ARBA" id="ARBA00022555"/>
    </source>
</evidence>
<protein>
    <submittedName>
        <fullName evidence="13">HD domain-containing protein</fullName>
    </submittedName>
</protein>
<comment type="cofactor">
    <cofactor evidence="1">
        <name>Mg(2+)</name>
        <dbReference type="ChEBI" id="CHEBI:18420"/>
    </cofactor>
</comment>
<evidence type="ECO:0000256" key="10">
    <source>
        <dbReference type="ARBA" id="ARBA00022884"/>
    </source>
</evidence>
<keyword evidence="5" id="KW-0819">tRNA processing</keyword>